<dbReference type="EMBL" id="CP135996">
    <property type="protein sequence ID" value="WOC31282.1"/>
    <property type="molecule type" value="Genomic_DNA"/>
</dbReference>
<dbReference type="AlphaFoldDB" id="A0AA97D878"/>
<sequence length="66" mass="7520">MPKGIPNKRYTPEFKVMVVETMRKEKLSYCEAARLFAFKNNFLSSASQKLSAQKSPDLFASFTNPV</sequence>
<dbReference type="KEGG" id="carl:PXC00_08590"/>
<evidence type="ECO:0008006" key="3">
    <source>
        <dbReference type="Google" id="ProtNLM"/>
    </source>
</evidence>
<dbReference type="Proteomes" id="UP001300604">
    <property type="component" value="Chromosome"/>
</dbReference>
<reference evidence="1 2" key="2">
    <citation type="submission" date="2024-06" db="EMBL/GenBank/DDBJ databases">
        <title>Caproicibacterium argilliputei sp. nov, a novel caproic acid producing anaerobic bacterium isolated from pit mud.</title>
        <authorList>
            <person name="Xia S."/>
        </authorList>
    </citation>
    <scope>NUCLEOTIDE SEQUENCE [LARGE SCALE GENOMIC DNA]</scope>
    <source>
        <strain evidence="1 2">ZCY20-5</strain>
    </source>
</reference>
<evidence type="ECO:0000313" key="1">
    <source>
        <dbReference type="EMBL" id="WOC31282.1"/>
    </source>
</evidence>
<accession>A0AA97D878</accession>
<keyword evidence="2" id="KW-1185">Reference proteome</keyword>
<dbReference type="InterPro" id="IPR010921">
    <property type="entry name" value="Trp_repressor/repl_initiator"/>
</dbReference>
<dbReference type="GO" id="GO:0043565">
    <property type="term" value="F:sequence-specific DNA binding"/>
    <property type="evidence" value="ECO:0007669"/>
    <property type="project" value="InterPro"/>
</dbReference>
<dbReference type="SUPFAM" id="SSF48295">
    <property type="entry name" value="TrpR-like"/>
    <property type="match status" value="1"/>
</dbReference>
<gene>
    <name evidence="1" type="ORF">PXC00_08590</name>
</gene>
<dbReference type="RefSeq" id="WP_275843911.1">
    <property type="nucleotide sequence ID" value="NZ_CP135996.1"/>
</dbReference>
<organism evidence="1 2">
    <name type="scientific">Caproicibacterium argilliputei</name>
    <dbReference type="NCBI Taxonomy" id="3030016"/>
    <lineage>
        <taxon>Bacteria</taxon>
        <taxon>Bacillati</taxon>
        <taxon>Bacillota</taxon>
        <taxon>Clostridia</taxon>
        <taxon>Eubacteriales</taxon>
        <taxon>Oscillospiraceae</taxon>
        <taxon>Caproicibacterium</taxon>
    </lineage>
</organism>
<proteinExistence type="predicted"/>
<name>A0AA97D878_9FIRM</name>
<reference evidence="2" key="3">
    <citation type="submission" date="2024-06" db="EMBL/GenBank/DDBJ databases">
        <authorList>
            <person name="Zeng C."/>
        </authorList>
    </citation>
    <scope>NUCLEOTIDE SEQUENCE [LARGE SCALE GENOMIC DNA]</scope>
    <source>
        <strain evidence="2">ZCY20-5</strain>
    </source>
</reference>
<evidence type="ECO:0000313" key="2">
    <source>
        <dbReference type="Proteomes" id="UP001300604"/>
    </source>
</evidence>
<reference evidence="2" key="1">
    <citation type="submission" date="2024-06" db="EMBL/GenBank/DDBJ databases">
        <title>Caproicibacterium argilliputei sp. nov, a novel caproic acid producing anaerobic bacterium isolated from pit mud.</title>
        <authorList>
            <person name="Zeng C."/>
        </authorList>
    </citation>
    <scope>NUCLEOTIDE SEQUENCE [LARGE SCALE GENOMIC DNA]</scope>
    <source>
        <strain evidence="2">ZCY20-5</strain>
    </source>
</reference>
<protein>
    <recommendedName>
        <fullName evidence="3">Transposase</fullName>
    </recommendedName>
</protein>